<reference evidence="2 3" key="1">
    <citation type="submission" date="2024-10" db="EMBL/GenBank/DDBJ databases">
        <title>The Natural Products Discovery Center: Release of the First 8490 Sequenced Strains for Exploring Actinobacteria Biosynthetic Diversity.</title>
        <authorList>
            <person name="Kalkreuter E."/>
            <person name="Kautsar S.A."/>
            <person name="Yang D."/>
            <person name="Bader C.D."/>
            <person name="Teijaro C.N."/>
            <person name="Fluegel L."/>
            <person name="Davis C.M."/>
            <person name="Simpson J.R."/>
            <person name="Lauterbach L."/>
            <person name="Steele A.D."/>
            <person name="Gui C."/>
            <person name="Meng S."/>
            <person name="Li G."/>
            <person name="Viehrig K."/>
            <person name="Ye F."/>
            <person name="Su P."/>
            <person name="Kiefer A.F."/>
            <person name="Nichols A."/>
            <person name="Cepeda A.J."/>
            <person name="Yan W."/>
            <person name="Fan B."/>
            <person name="Jiang Y."/>
            <person name="Adhikari A."/>
            <person name="Zheng C.-J."/>
            <person name="Schuster L."/>
            <person name="Cowan T.M."/>
            <person name="Smanski M.J."/>
            <person name="Chevrette M.G."/>
            <person name="De Carvalho L.P.S."/>
            <person name="Shen B."/>
        </authorList>
    </citation>
    <scope>NUCLEOTIDE SEQUENCE [LARGE SCALE GENOMIC DNA]</scope>
    <source>
        <strain evidence="2 3">NPDC002593</strain>
    </source>
</reference>
<dbReference type="InterPro" id="IPR009799">
    <property type="entry name" value="EthD_dom"/>
</dbReference>
<dbReference type="EMBL" id="JBIAQY010000002">
    <property type="protein sequence ID" value="MFF3567565.1"/>
    <property type="molecule type" value="Genomic_DNA"/>
</dbReference>
<organism evidence="2 3">
    <name type="scientific">Nocardia jiangxiensis</name>
    <dbReference type="NCBI Taxonomy" id="282685"/>
    <lineage>
        <taxon>Bacteria</taxon>
        <taxon>Bacillati</taxon>
        <taxon>Actinomycetota</taxon>
        <taxon>Actinomycetes</taxon>
        <taxon>Mycobacteriales</taxon>
        <taxon>Nocardiaceae</taxon>
        <taxon>Nocardia</taxon>
    </lineage>
</organism>
<evidence type="ECO:0000313" key="2">
    <source>
        <dbReference type="EMBL" id="MFF3567565.1"/>
    </source>
</evidence>
<evidence type="ECO:0000313" key="3">
    <source>
        <dbReference type="Proteomes" id="UP001601992"/>
    </source>
</evidence>
<evidence type="ECO:0000259" key="1">
    <source>
        <dbReference type="Pfam" id="PF07110"/>
    </source>
</evidence>
<keyword evidence="3" id="KW-1185">Reference proteome</keyword>
<protein>
    <submittedName>
        <fullName evidence="2">EthD domain-containing protein</fullName>
    </submittedName>
</protein>
<sequence length="118" mass="13466">MIVLIARRPGLTLEEFCRYYEFEHAPLAARVIPADVSAVIKHYQQDHALRIGRSPADPAYDCVTEFEFEDLAGLRIWTEWYRGPGGKVLRDDEENFMDIGRRVIVVTDVRPATLDAAC</sequence>
<accession>A0ABW6RU86</accession>
<dbReference type="Proteomes" id="UP001601992">
    <property type="component" value="Unassembled WGS sequence"/>
</dbReference>
<dbReference type="RefSeq" id="WP_245567944.1">
    <property type="nucleotide sequence ID" value="NZ_JBIAQY010000002.1"/>
</dbReference>
<gene>
    <name evidence="2" type="ORF">ACFYXQ_07245</name>
</gene>
<dbReference type="Pfam" id="PF07110">
    <property type="entry name" value="EthD"/>
    <property type="match status" value="1"/>
</dbReference>
<proteinExistence type="predicted"/>
<dbReference type="Gene3D" id="3.30.70.100">
    <property type="match status" value="1"/>
</dbReference>
<dbReference type="SUPFAM" id="SSF54909">
    <property type="entry name" value="Dimeric alpha+beta barrel"/>
    <property type="match status" value="1"/>
</dbReference>
<feature type="domain" description="EthD" evidence="1">
    <location>
        <begin position="8"/>
        <end position="98"/>
    </location>
</feature>
<dbReference type="NCBIfam" id="TIGR02118">
    <property type="entry name" value="EthD family reductase"/>
    <property type="match status" value="1"/>
</dbReference>
<dbReference type="InterPro" id="IPR011008">
    <property type="entry name" value="Dimeric_a/b-barrel"/>
</dbReference>
<name>A0ABW6RU86_9NOCA</name>
<comment type="caution">
    <text evidence="2">The sequence shown here is derived from an EMBL/GenBank/DDBJ whole genome shotgun (WGS) entry which is preliminary data.</text>
</comment>